<proteinExistence type="predicted"/>
<accession>A0ABQ9V8M0</accession>
<comment type="caution">
    <text evidence="2">The sequence shown here is derived from an EMBL/GenBank/DDBJ whole genome shotgun (WGS) entry which is preliminary data.</text>
</comment>
<feature type="region of interest" description="Disordered" evidence="1">
    <location>
        <begin position="46"/>
        <end position="77"/>
    </location>
</feature>
<evidence type="ECO:0000256" key="1">
    <source>
        <dbReference type="SAM" id="MobiDB-lite"/>
    </source>
</evidence>
<dbReference type="Proteomes" id="UP001266305">
    <property type="component" value="Unassembled WGS sequence"/>
</dbReference>
<reference evidence="2 3" key="1">
    <citation type="submission" date="2023-05" db="EMBL/GenBank/DDBJ databases">
        <title>B98-5 Cell Line De Novo Hybrid Assembly: An Optical Mapping Approach.</title>
        <authorList>
            <person name="Kananen K."/>
            <person name="Auerbach J.A."/>
            <person name="Kautto E."/>
            <person name="Blachly J.S."/>
        </authorList>
    </citation>
    <scope>NUCLEOTIDE SEQUENCE [LARGE SCALE GENOMIC DNA]</scope>
    <source>
        <strain evidence="2">B95-8</strain>
        <tissue evidence="2">Cell line</tissue>
    </source>
</reference>
<gene>
    <name evidence="2" type="ORF">P7K49_015215</name>
</gene>
<protein>
    <submittedName>
        <fullName evidence="2">Uncharacterized protein</fullName>
    </submittedName>
</protein>
<evidence type="ECO:0000313" key="3">
    <source>
        <dbReference type="Proteomes" id="UP001266305"/>
    </source>
</evidence>
<dbReference type="EMBL" id="JASSZA010000007">
    <property type="protein sequence ID" value="KAK2105701.1"/>
    <property type="molecule type" value="Genomic_DNA"/>
</dbReference>
<sequence length="105" mass="10761">MDSACSRPARLEPRCQALPAADLAGAGTGEAAELVSVYGTFLKAPAPGEHHLAGAEAGQAAGTPGGDATSEASDEQTWRRCPVGRVTLHQAFHGSIPETLINEPQ</sequence>
<organism evidence="2 3">
    <name type="scientific">Saguinus oedipus</name>
    <name type="common">Cotton-top tamarin</name>
    <name type="synonym">Oedipomidas oedipus</name>
    <dbReference type="NCBI Taxonomy" id="9490"/>
    <lineage>
        <taxon>Eukaryota</taxon>
        <taxon>Metazoa</taxon>
        <taxon>Chordata</taxon>
        <taxon>Craniata</taxon>
        <taxon>Vertebrata</taxon>
        <taxon>Euteleostomi</taxon>
        <taxon>Mammalia</taxon>
        <taxon>Eutheria</taxon>
        <taxon>Euarchontoglires</taxon>
        <taxon>Primates</taxon>
        <taxon>Haplorrhini</taxon>
        <taxon>Platyrrhini</taxon>
        <taxon>Cebidae</taxon>
        <taxon>Callitrichinae</taxon>
        <taxon>Saguinus</taxon>
    </lineage>
</organism>
<name>A0ABQ9V8M0_SAGOE</name>
<evidence type="ECO:0000313" key="2">
    <source>
        <dbReference type="EMBL" id="KAK2105701.1"/>
    </source>
</evidence>
<keyword evidence="3" id="KW-1185">Reference proteome</keyword>